<keyword evidence="2" id="KW-1185">Reference proteome</keyword>
<protein>
    <submittedName>
        <fullName evidence="3">Prostatic spermine-binding protein-like</fullName>
    </submittedName>
</protein>
<feature type="compositionally biased region" description="Basic and acidic residues" evidence="1">
    <location>
        <begin position="93"/>
        <end position="109"/>
    </location>
</feature>
<feature type="region of interest" description="Disordered" evidence="1">
    <location>
        <begin position="1"/>
        <end position="39"/>
    </location>
</feature>
<dbReference type="KEGG" id="aten:116295176"/>
<proteinExistence type="predicted"/>
<dbReference type="InParanoid" id="A0A6P8I1L0"/>
<reference evidence="3" key="1">
    <citation type="submission" date="2025-08" db="UniProtKB">
        <authorList>
            <consortium name="RefSeq"/>
        </authorList>
    </citation>
    <scope>IDENTIFICATION</scope>
    <source>
        <tissue evidence="3">Tentacle</tissue>
    </source>
</reference>
<accession>A0A6P8I1L0</accession>
<dbReference type="RefSeq" id="XP_031558787.1">
    <property type="nucleotide sequence ID" value="XM_031702927.1"/>
</dbReference>
<feature type="compositionally biased region" description="Acidic residues" evidence="1">
    <location>
        <begin position="1"/>
        <end position="13"/>
    </location>
</feature>
<evidence type="ECO:0000256" key="1">
    <source>
        <dbReference type="SAM" id="MobiDB-lite"/>
    </source>
</evidence>
<feature type="region of interest" description="Disordered" evidence="1">
    <location>
        <begin position="88"/>
        <end position="132"/>
    </location>
</feature>
<organism evidence="2 3">
    <name type="scientific">Actinia tenebrosa</name>
    <name type="common">Australian red waratah sea anemone</name>
    <dbReference type="NCBI Taxonomy" id="6105"/>
    <lineage>
        <taxon>Eukaryota</taxon>
        <taxon>Metazoa</taxon>
        <taxon>Cnidaria</taxon>
        <taxon>Anthozoa</taxon>
        <taxon>Hexacorallia</taxon>
        <taxon>Actiniaria</taxon>
        <taxon>Actiniidae</taxon>
        <taxon>Actinia</taxon>
    </lineage>
</organism>
<sequence length="161" mass="17128">MYDDDDGDNEDEFGNSFSVNNKFINDEDEEESRRGDGYDDDICDGLVSLYGAENVDVNDVDDNGGGCGDIDDVEDIAAIKNDEDGAVGVGVCDNEKDFGTNDGNEPKSNDDDDDNNGNDDVCGVLDAADDSAGDDGDARFCLVEEDLEVASATGTFVTLNY</sequence>
<name>A0A6P8I1L0_ACTTE</name>
<dbReference type="Proteomes" id="UP000515163">
    <property type="component" value="Unplaced"/>
</dbReference>
<dbReference type="AlphaFoldDB" id="A0A6P8I1L0"/>
<dbReference type="GeneID" id="116295176"/>
<evidence type="ECO:0000313" key="2">
    <source>
        <dbReference type="Proteomes" id="UP000515163"/>
    </source>
</evidence>
<evidence type="ECO:0000313" key="3">
    <source>
        <dbReference type="RefSeq" id="XP_031558787.1"/>
    </source>
</evidence>
<gene>
    <name evidence="3" type="primary">LOC116295176</name>
</gene>